<dbReference type="Proteomes" id="UP000231484">
    <property type="component" value="Unassembled WGS sequence"/>
</dbReference>
<keyword evidence="1" id="KW-0805">Transcription regulation</keyword>
<dbReference type="InterPro" id="IPR002577">
    <property type="entry name" value="HTH_HxlR"/>
</dbReference>
<keyword evidence="2" id="KW-0238">DNA-binding</keyword>
<evidence type="ECO:0000256" key="3">
    <source>
        <dbReference type="ARBA" id="ARBA00023163"/>
    </source>
</evidence>
<organism evidence="5 6">
    <name type="scientific">Snodgrassella alvi</name>
    <dbReference type="NCBI Taxonomy" id="1196083"/>
    <lineage>
        <taxon>Bacteria</taxon>
        <taxon>Pseudomonadati</taxon>
        <taxon>Pseudomonadota</taxon>
        <taxon>Betaproteobacteria</taxon>
        <taxon>Neisseriales</taxon>
        <taxon>Neisseriaceae</taxon>
        <taxon>Snodgrassella</taxon>
    </lineage>
</organism>
<dbReference type="PANTHER" id="PTHR33204">
    <property type="entry name" value="TRANSCRIPTIONAL REGULATOR, MARR FAMILY"/>
    <property type="match status" value="1"/>
</dbReference>
<dbReference type="EMBL" id="MEIQ01000040">
    <property type="protein sequence ID" value="PIT50604.1"/>
    <property type="molecule type" value="Genomic_DNA"/>
</dbReference>
<dbReference type="PROSITE" id="PS51118">
    <property type="entry name" value="HTH_HXLR"/>
    <property type="match status" value="1"/>
</dbReference>
<protein>
    <submittedName>
        <fullName evidence="5">Transcriptional regulator</fullName>
    </submittedName>
</protein>
<name>A0A2N9XQJ9_9NEIS</name>
<sequence>MNSINSCAISYLSKNYHCSISLAMNLIGGKWKGMILYYLRDKSQRFGELRKNIPDITEMTLSLQLKQLERDGLISRTVKGDKPPIQVNYALTDKDLSLSPILMALSEWAKAINHAD</sequence>
<feature type="domain" description="HTH hxlR-type" evidence="4">
    <location>
        <begin position="18"/>
        <end position="116"/>
    </location>
</feature>
<dbReference type="PANTHER" id="PTHR33204:SF29">
    <property type="entry name" value="TRANSCRIPTIONAL REGULATOR"/>
    <property type="match status" value="1"/>
</dbReference>
<evidence type="ECO:0000256" key="2">
    <source>
        <dbReference type="ARBA" id="ARBA00023125"/>
    </source>
</evidence>
<dbReference type="Pfam" id="PF01638">
    <property type="entry name" value="HxlR"/>
    <property type="match status" value="1"/>
</dbReference>
<comment type="caution">
    <text evidence="5">The sequence shown here is derived from an EMBL/GenBank/DDBJ whole genome shotgun (WGS) entry which is preliminary data.</text>
</comment>
<evidence type="ECO:0000313" key="5">
    <source>
        <dbReference type="EMBL" id="PIT50604.1"/>
    </source>
</evidence>
<evidence type="ECO:0000313" key="6">
    <source>
        <dbReference type="Proteomes" id="UP000231484"/>
    </source>
</evidence>
<dbReference type="InterPro" id="IPR036388">
    <property type="entry name" value="WH-like_DNA-bd_sf"/>
</dbReference>
<gene>
    <name evidence="5" type="ORF">BHC48_06115</name>
</gene>
<reference evidence="5 6" key="1">
    <citation type="journal article" date="2017" name="MBio">
        <title>Type VI secretion-mediated competition in the bee gut microbiome.</title>
        <authorList>
            <person name="Steele M.I."/>
            <person name="Kwong W.K."/>
            <person name="Powell J.E."/>
            <person name="Whiteley M."/>
            <person name="Moran N.A."/>
        </authorList>
    </citation>
    <scope>NUCLEOTIDE SEQUENCE [LARGE SCALE GENOMIC DNA]</scope>
    <source>
        <strain evidence="5 6">Occ4-2</strain>
    </source>
</reference>
<accession>A0A2N9XQJ9</accession>
<dbReference type="InterPro" id="IPR036390">
    <property type="entry name" value="WH_DNA-bd_sf"/>
</dbReference>
<evidence type="ECO:0000256" key="1">
    <source>
        <dbReference type="ARBA" id="ARBA00023015"/>
    </source>
</evidence>
<dbReference type="GO" id="GO:0003677">
    <property type="term" value="F:DNA binding"/>
    <property type="evidence" value="ECO:0007669"/>
    <property type="project" value="UniProtKB-KW"/>
</dbReference>
<proteinExistence type="predicted"/>
<dbReference type="Gene3D" id="1.10.10.10">
    <property type="entry name" value="Winged helix-like DNA-binding domain superfamily/Winged helix DNA-binding domain"/>
    <property type="match status" value="1"/>
</dbReference>
<dbReference type="AlphaFoldDB" id="A0A2N9XQJ9"/>
<keyword evidence="3" id="KW-0804">Transcription</keyword>
<evidence type="ECO:0000259" key="4">
    <source>
        <dbReference type="PROSITE" id="PS51118"/>
    </source>
</evidence>
<dbReference type="SUPFAM" id="SSF46785">
    <property type="entry name" value="Winged helix' DNA-binding domain"/>
    <property type="match status" value="1"/>
</dbReference>